<dbReference type="InterPro" id="IPR002508">
    <property type="entry name" value="MurNAc-LAA_cat"/>
</dbReference>
<evidence type="ECO:0000259" key="5">
    <source>
        <dbReference type="SMART" id="SM00646"/>
    </source>
</evidence>
<dbReference type="SMART" id="SM00646">
    <property type="entry name" value="Ami_3"/>
    <property type="match status" value="1"/>
</dbReference>
<accession>A0ABT3GPL9</accession>
<proteinExistence type="predicted"/>
<dbReference type="InterPro" id="IPR050695">
    <property type="entry name" value="N-acetylmuramoyl_amidase_3"/>
</dbReference>
<comment type="catalytic activity">
    <reaction evidence="1">
        <text>Hydrolyzes the link between N-acetylmuramoyl residues and L-amino acid residues in certain cell-wall glycopeptides.</text>
        <dbReference type="EC" id="3.5.1.28"/>
    </reaction>
</comment>
<dbReference type="Gene3D" id="3.40.630.40">
    <property type="entry name" value="Zn-dependent exopeptidases"/>
    <property type="match status" value="1"/>
</dbReference>
<keyword evidence="7" id="KW-1185">Reference proteome</keyword>
<organism evidence="6 7">
    <name type="scientific">Luteolibacter arcticus</name>
    <dbReference type="NCBI Taxonomy" id="1581411"/>
    <lineage>
        <taxon>Bacteria</taxon>
        <taxon>Pseudomonadati</taxon>
        <taxon>Verrucomicrobiota</taxon>
        <taxon>Verrucomicrobiia</taxon>
        <taxon>Verrucomicrobiales</taxon>
        <taxon>Verrucomicrobiaceae</taxon>
        <taxon>Luteolibacter</taxon>
    </lineage>
</organism>
<dbReference type="SUPFAM" id="SSF53187">
    <property type="entry name" value="Zn-dependent exopeptidases"/>
    <property type="match status" value="1"/>
</dbReference>
<dbReference type="Pfam" id="PF01520">
    <property type="entry name" value="Amidase_3"/>
    <property type="match status" value="1"/>
</dbReference>
<evidence type="ECO:0000256" key="1">
    <source>
        <dbReference type="ARBA" id="ARBA00001561"/>
    </source>
</evidence>
<comment type="caution">
    <text evidence="6">The sequence shown here is derived from an EMBL/GenBank/DDBJ whole genome shotgun (WGS) entry which is preliminary data.</text>
</comment>
<dbReference type="EMBL" id="JAPDDT010000014">
    <property type="protein sequence ID" value="MCW1925467.1"/>
    <property type="molecule type" value="Genomic_DNA"/>
</dbReference>
<evidence type="ECO:0000256" key="3">
    <source>
        <dbReference type="ARBA" id="ARBA00022801"/>
    </source>
</evidence>
<feature type="signal peptide" evidence="4">
    <location>
        <begin position="1"/>
        <end position="26"/>
    </location>
</feature>
<feature type="chain" id="PRO_5045721860" description="N-acetylmuramoyl-L-alanine amidase" evidence="4">
    <location>
        <begin position="27"/>
        <end position="356"/>
    </location>
</feature>
<evidence type="ECO:0000256" key="4">
    <source>
        <dbReference type="SAM" id="SignalP"/>
    </source>
</evidence>
<dbReference type="PANTHER" id="PTHR30404">
    <property type="entry name" value="N-ACETYLMURAMOYL-L-ALANINE AMIDASE"/>
    <property type="match status" value="1"/>
</dbReference>
<reference evidence="6 7" key="1">
    <citation type="submission" date="2022-10" db="EMBL/GenBank/DDBJ databases">
        <title>Luteolibacter arcticus strain CCTCC AB 2014275, whole genome shotgun sequencing project.</title>
        <authorList>
            <person name="Zhao G."/>
            <person name="Shen L."/>
        </authorList>
    </citation>
    <scope>NUCLEOTIDE SEQUENCE [LARGE SCALE GENOMIC DNA]</scope>
    <source>
        <strain evidence="6 7">CCTCC AB 2014275</strain>
    </source>
</reference>
<protein>
    <recommendedName>
        <fullName evidence="2">N-acetylmuramoyl-L-alanine amidase</fullName>
        <ecNumber evidence="2">3.5.1.28</ecNumber>
    </recommendedName>
</protein>
<name>A0ABT3GPL9_9BACT</name>
<gene>
    <name evidence="6" type="ORF">OKA05_23115</name>
</gene>
<dbReference type="EC" id="3.5.1.28" evidence="2"/>
<dbReference type="RefSeq" id="WP_264489573.1">
    <property type="nucleotide sequence ID" value="NZ_JAPDDT010000014.1"/>
</dbReference>
<evidence type="ECO:0000313" key="6">
    <source>
        <dbReference type="EMBL" id="MCW1925467.1"/>
    </source>
</evidence>
<evidence type="ECO:0000313" key="7">
    <source>
        <dbReference type="Proteomes" id="UP001320876"/>
    </source>
</evidence>
<dbReference type="PANTHER" id="PTHR30404:SF0">
    <property type="entry name" value="N-ACETYLMURAMOYL-L-ALANINE AMIDASE AMIC"/>
    <property type="match status" value="1"/>
</dbReference>
<keyword evidence="4" id="KW-0732">Signal</keyword>
<dbReference type="CDD" id="cd02696">
    <property type="entry name" value="MurNAc-LAA"/>
    <property type="match status" value="1"/>
</dbReference>
<evidence type="ECO:0000256" key="2">
    <source>
        <dbReference type="ARBA" id="ARBA00011901"/>
    </source>
</evidence>
<dbReference type="Proteomes" id="UP001320876">
    <property type="component" value="Unassembled WGS sequence"/>
</dbReference>
<keyword evidence="3" id="KW-0378">Hydrolase</keyword>
<sequence>MQNRFSIPLLLAVLFAWLGASPVARAQWETKQINGRDYICVDGMKKFYGFDSIKRSGNQLLLDKVVMAKNPRTGKVEKQGVLMKLQIGSQECLMNGVKFVFSYKVEDNGGRVWMSRIDLTKLVDPVLRPNYIADAGNFKTVIIDAGHGGKDPGATNGLGTEAGYNLDVATRLKKILSDPKVGYKVVMTRESDRYLTLQERVQLANRVGENAIFISIHHNSGGSAARGLETFTLSPIGVAHYGRGLNASDFQMRTGNSHDSGNVALATAVHGSLLTLLKEPKTEKSYTLDRGIKRARFSVLTGVKHPAILVECGFMTHPYEARLIHNEAYRNTVAKGIAAAVMKYSKAVSKGSAANP</sequence>
<feature type="domain" description="MurNAc-LAA" evidence="5">
    <location>
        <begin position="201"/>
        <end position="342"/>
    </location>
</feature>